<reference evidence="1 2" key="1">
    <citation type="submission" date="2016-06" db="EMBL/GenBank/DDBJ databases">
        <authorList>
            <person name="Kjaerup R.B."/>
            <person name="Dalgaard T.S."/>
            <person name="Juul-Madsen H.R."/>
        </authorList>
    </citation>
    <scope>NUCLEOTIDE SEQUENCE [LARGE SCALE GENOMIC DNA]</scope>
    <source>
        <strain evidence="1">2</strain>
    </source>
</reference>
<protein>
    <recommendedName>
        <fullName evidence="3">Class I SAM-dependent methyltransferase</fullName>
    </recommendedName>
</protein>
<evidence type="ECO:0008006" key="3">
    <source>
        <dbReference type="Google" id="ProtNLM"/>
    </source>
</evidence>
<dbReference type="Gene3D" id="3.40.50.150">
    <property type="entry name" value="Vaccinia Virus protein VP39"/>
    <property type="match status" value="1"/>
</dbReference>
<proteinExistence type="predicted"/>
<dbReference type="EMBL" id="FLQY01000271">
    <property type="protein sequence ID" value="SBT09761.1"/>
    <property type="molecule type" value="Genomic_DNA"/>
</dbReference>
<sequence length="309" mass="34982">MSILSNLLKDVFTKEKHSGVSADDLSPSSVDPLIEQVNLKLTSGDIEGAEKIYKDAIEQFPGDTRLRALRTEVEFLRCLAIVDKRFPGPNYLEWLRWFHAMLKPGNYLEIGVESGQSLQFTRAPTRAVGIDPAIQIVHPQENWVKLFKQTSDDFFATRDPQQVFGSKIINLAFIDGLHTFDQALKDFINVERFSDARSVVLFHDIFPVVPATAQRNRTTRFWVGDTWKVMMILQEHRPDLKIFTIPTRPSGLGVVTGLNPASTILRNDLELICRQAMALELSDYPDGIDESLHVTKNDFDAVAKLLEIE</sequence>
<dbReference type="SUPFAM" id="SSF53335">
    <property type="entry name" value="S-adenosyl-L-methionine-dependent methyltransferases"/>
    <property type="match status" value="1"/>
</dbReference>
<evidence type="ECO:0000313" key="2">
    <source>
        <dbReference type="Proteomes" id="UP000199600"/>
    </source>
</evidence>
<keyword evidence="2" id="KW-1185">Reference proteome</keyword>
<dbReference type="Pfam" id="PF13578">
    <property type="entry name" value="Methyltransf_24"/>
    <property type="match status" value="1"/>
</dbReference>
<evidence type="ECO:0000313" key="1">
    <source>
        <dbReference type="EMBL" id="SBT09761.1"/>
    </source>
</evidence>
<dbReference type="AlphaFoldDB" id="A0A1A8XYJ1"/>
<accession>A0A1A8XYJ1</accession>
<dbReference type="InterPro" id="IPR029063">
    <property type="entry name" value="SAM-dependent_MTases_sf"/>
</dbReference>
<gene>
    <name evidence="1" type="ORF">PROAA_3420002</name>
</gene>
<organism evidence="1 2">
    <name type="scientific">Candidatus Propionivibrio aalborgensis</name>
    <dbReference type="NCBI Taxonomy" id="1860101"/>
    <lineage>
        <taxon>Bacteria</taxon>
        <taxon>Pseudomonadati</taxon>
        <taxon>Pseudomonadota</taxon>
        <taxon>Betaproteobacteria</taxon>
        <taxon>Rhodocyclales</taxon>
        <taxon>Rhodocyclaceae</taxon>
        <taxon>Propionivibrio</taxon>
    </lineage>
</organism>
<name>A0A1A8XYJ1_9RHOO</name>
<dbReference type="RefSeq" id="WP_186411711.1">
    <property type="nucleotide sequence ID" value="NZ_FLQY01000271.1"/>
</dbReference>
<dbReference type="Proteomes" id="UP000199600">
    <property type="component" value="Unassembled WGS sequence"/>
</dbReference>